<accession>A0AAN8EZF6</accession>
<evidence type="ECO:0000313" key="3">
    <source>
        <dbReference type="Proteomes" id="UP001316803"/>
    </source>
</evidence>
<keyword evidence="3" id="KW-1185">Reference proteome</keyword>
<gene>
    <name evidence="2" type="ORF">OHC33_001535</name>
</gene>
<feature type="transmembrane region" description="Helical" evidence="1">
    <location>
        <begin position="120"/>
        <end position="143"/>
    </location>
</feature>
<feature type="transmembrane region" description="Helical" evidence="1">
    <location>
        <begin position="193"/>
        <end position="215"/>
    </location>
</feature>
<feature type="transmembrane region" description="Helical" evidence="1">
    <location>
        <begin position="20"/>
        <end position="38"/>
    </location>
</feature>
<keyword evidence="1" id="KW-0472">Membrane</keyword>
<reference evidence="2 3" key="1">
    <citation type="submission" date="2022-12" db="EMBL/GenBank/DDBJ databases">
        <title>Genomic features and morphological characterization of a novel Knufia sp. strain isolated from spacecraft assembly facility.</title>
        <authorList>
            <person name="Teixeira M."/>
            <person name="Chander A.M."/>
            <person name="Stajich J.E."/>
            <person name="Venkateswaran K."/>
        </authorList>
    </citation>
    <scope>NUCLEOTIDE SEQUENCE [LARGE SCALE GENOMIC DNA]</scope>
    <source>
        <strain evidence="2 3">FJI-L2-BK-P2</strain>
    </source>
</reference>
<keyword evidence="1" id="KW-1133">Transmembrane helix</keyword>
<feature type="transmembrane region" description="Helical" evidence="1">
    <location>
        <begin position="50"/>
        <end position="73"/>
    </location>
</feature>
<feature type="transmembrane region" description="Helical" evidence="1">
    <location>
        <begin position="163"/>
        <end position="181"/>
    </location>
</feature>
<sequence length="217" mass="24707">MSDGFVVAESSPEDMKIASIAWGFQLGFTLLTAAKAGGQTLCIWRRTGRISGYTFMVWLEIIVNSVLGVLSWLYMDGIIPPSFAYFMVAVTLWCIELHLLIQIIVNRIALLITSRRRITIIKWGSCAIILVLNIGVYCIWIPARLQVTQTYINVNNVFDRCEKVVYLLLDALLNFYFCYLVKTKLVDTGMTKYMPLYRFNMSIVFVSLSMDVLLIGK</sequence>
<keyword evidence="1" id="KW-0812">Transmembrane</keyword>
<proteinExistence type="predicted"/>
<comment type="caution">
    <text evidence="2">The sequence shown here is derived from an EMBL/GenBank/DDBJ whole genome shotgun (WGS) entry which is preliminary data.</text>
</comment>
<dbReference type="PANTHER" id="PTHR35179">
    <property type="entry name" value="PROTEIN CBG02620"/>
    <property type="match status" value="1"/>
</dbReference>
<dbReference type="AlphaFoldDB" id="A0AAN8EZF6"/>
<feature type="transmembrane region" description="Helical" evidence="1">
    <location>
        <begin position="85"/>
        <end position="108"/>
    </location>
</feature>
<name>A0AAN8EZF6_9EURO</name>
<dbReference type="EMBL" id="JAKLMC020000003">
    <property type="protein sequence ID" value="KAK5957166.1"/>
    <property type="molecule type" value="Genomic_DNA"/>
</dbReference>
<protein>
    <submittedName>
        <fullName evidence="2">Uncharacterized protein</fullName>
    </submittedName>
</protein>
<organism evidence="2 3">
    <name type="scientific">Knufia fluminis</name>
    <dbReference type="NCBI Taxonomy" id="191047"/>
    <lineage>
        <taxon>Eukaryota</taxon>
        <taxon>Fungi</taxon>
        <taxon>Dikarya</taxon>
        <taxon>Ascomycota</taxon>
        <taxon>Pezizomycotina</taxon>
        <taxon>Eurotiomycetes</taxon>
        <taxon>Chaetothyriomycetidae</taxon>
        <taxon>Chaetothyriales</taxon>
        <taxon>Trichomeriaceae</taxon>
        <taxon>Knufia</taxon>
    </lineage>
</organism>
<evidence type="ECO:0000256" key="1">
    <source>
        <dbReference type="SAM" id="Phobius"/>
    </source>
</evidence>
<dbReference type="PANTHER" id="PTHR35179:SF1">
    <property type="entry name" value="INTEGRAL MEMBRANE PROTEIN"/>
    <property type="match status" value="1"/>
</dbReference>
<evidence type="ECO:0000313" key="2">
    <source>
        <dbReference type="EMBL" id="KAK5957166.1"/>
    </source>
</evidence>
<dbReference type="Proteomes" id="UP001316803">
    <property type="component" value="Unassembled WGS sequence"/>
</dbReference>